<sequence length="102" mass="11452">MQGYIVTKGKFAFTANHRIKTTHHTRSLVAGLANVRGESHFMIERYCQVCDLVLPRYRTPVEGDLCGVYREAASRFAREEHSCALLGVHFDPPKAAPLAEVH</sequence>
<reference evidence="1" key="1">
    <citation type="submission" date="2022-03" db="EMBL/GenBank/DDBJ databases">
        <authorList>
            <person name="Lindestad O."/>
        </authorList>
    </citation>
    <scope>NUCLEOTIDE SEQUENCE</scope>
</reference>
<comment type="caution">
    <text evidence="1">The sequence shown here is derived from an EMBL/GenBank/DDBJ whole genome shotgun (WGS) entry which is preliminary data.</text>
</comment>
<protein>
    <submittedName>
        <fullName evidence="1">Jg14513 protein</fullName>
    </submittedName>
</protein>
<organism evidence="1 2">
    <name type="scientific">Pararge aegeria aegeria</name>
    <dbReference type="NCBI Taxonomy" id="348720"/>
    <lineage>
        <taxon>Eukaryota</taxon>
        <taxon>Metazoa</taxon>
        <taxon>Ecdysozoa</taxon>
        <taxon>Arthropoda</taxon>
        <taxon>Hexapoda</taxon>
        <taxon>Insecta</taxon>
        <taxon>Pterygota</taxon>
        <taxon>Neoptera</taxon>
        <taxon>Endopterygota</taxon>
        <taxon>Lepidoptera</taxon>
        <taxon>Glossata</taxon>
        <taxon>Ditrysia</taxon>
        <taxon>Papilionoidea</taxon>
        <taxon>Nymphalidae</taxon>
        <taxon>Satyrinae</taxon>
        <taxon>Satyrini</taxon>
        <taxon>Parargina</taxon>
        <taxon>Pararge</taxon>
    </lineage>
</organism>
<gene>
    <name evidence="1" type="primary">jg14513</name>
    <name evidence="1" type="ORF">PAEG_LOCUS19161</name>
</gene>
<evidence type="ECO:0000313" key="2">
    <source>
        <dbReference type="Proteomes" id="UP000838756"/>
    </source>
</evidence>
<evidence type="ECO:0000313" key="1">
    <source>
        <dbReference type="EMBL" id="CAH2242945.1"/>
    </source>
</evidence>
<dbReference type="EMBL" id="CAKXAJ010025707">
    <property type="protein sequence ID" value="CAH2242945.1"/>
    <property type="molecule type" value="Genomic_DNA"/>
</dbReference>
<name>A0A8S4S4M7_9NEOP</name>
<dbReference type="Proteomes" id="UP000838756">
    <property type="component" value="Unassembled WGS sequence"/>
</dbReference>
<proteinExistence type="predicted"/>
<dbReference type="AlphaFoldDB" id="A0A8S4S4M7"/>
<accession>A0A8S4S4M7</accession>
<keyword evidence="2" id="KW-1185">Reference proteome</keyword>